<dbReference type="OrthoDB" id="5353360at2"/>
<feature type="coiled-coil region" evidence="1">
    <location>
        <begin position="533"/>
        <end position="567"/>
    </location>
</feature>
<dbReference type="AlphaFoldDB" id="E4U2L8"/>
<dbReference type="eggNOG" id="COG1315">
    <property type="taxonomic scope" value="Bacteria"/>
</dbReference>
<reference evidence="3 4" key="1">
    <citation type="journal article" date="2012" name="Stand. Genomic Sci.">
        <title>Complete genome sequence of the sulfur compounds oxidizing chemolithoautotroph Sulfuricurvum kujiense type strain (YK-1(T)).</title>
        <authorList>
            <person name="Han C."/>
            <person name="Kotsyurbenko O."/>
            <person name="Chertkov O."/>
            <person name="Held B."/>
            <person name="Lapidus A."/>
            <person name="Nolan M."/>
            <person name="Lucas S."/>
            <person name="Hammon N."/>
            <person name="Deshpande S."/>
            <person name="Cheng J.F."/>
            <person name="Tapia R."/>
            <person name="Goodwin L.A."/>
            <person name="Pitluck S."/>
            <person name="Liolios K."/>
            <person name="Pagani I."/>
            <person name="Ivanova N."/>
            <person name="Mavromatis K."/>
            <person name="Mikhailova N."/>
            <person name="Pati A."/>
            <person name="Chen A."/>
            <person name="Palaniappan K."/>
            <person name="Land M."/>
            <person name="Hauser L."/>
            <person name="Chang Y.J."/>
            <person name="Jeffries C.D."/>
            <person name="Brambilla E.M."/>
            <person name="Rohde M."/>
            <person name="Spring S."/>
            <person name="Sikorski J."/>
            <person name="Goker M."/>
            <person name="Woyke T."/>
            <person name="Bristow J."/>
            <person name="Eisen J.A."/>
            <person name="Markowitz V."/>
            <person name="Hugenholtz P."/>
            <person name="Kyrpides N.C."/>
            <person name="Klenk H.P."/>
            <person name="Detter J.C."/>
        </authorList>
    </citation>
    <scope>NUCLEOTIDE SEQUENCE [LARGE SCALE GENOMIC DNA]</scope>
    <source>
        <strain evidence="4">ATCC BAA-921 / DSM 16994 / JCM 11577 / YK-1</strain>
    </source>
</reference>
<dbReference type="Proteomes" id="UP000008721">
    <property type="component" value="Chromosome"/>
</dbReference>
<keyword evidence="1" id="KW-0175">Coiled coil</keyword>
<evidence type="ECO:0000313" key="3">
    <source>
        <dbReference type="EMBL" id="ADR33603.1"/>
    </source>
</evidence>
<sequence>MGLFTKEDEKGAAAAPISPVIVRTSNVAKELLQVSMTYKVSVHSLDFHLLGTQTLTKAVVEGSPEDWVELTSDEVRDLKEEHFLDPKFEIKQVHEIEIYSITEHSSLESIDMSIGGNHTLCKIYLTIKAGSVARYYSSFKDDFIHLINKKKLRANLMIGVFDSMMIENISELLAKIHVAGNYRFETQERYLIAQSYEPVETINDKLILHYNSKRQAEDEHGRVDYSKRGYVIGVVKDELIIEYVKPQKGENGRNCRGEFIIPKEPIIKNEPTFSVGEKITVIDTPKCIEYRAGSGGYVTFEGGVYDIQTEVEVTEISFKTTGSIDTQLDADVSINVKEKDSMKDAIGQGMEVTVNVINIEGNVGPNAKVTAHKATVDGQVHQSAIIKADELTINVHKGTAYGKEVHITRLEHGTVEADKVTITQATGGKIRAREIVIEVLGSHVKMAASHLIEIRKIQGGENQLMIDPMIDEADTNLLERSDQMAQVKTAMRDIQKELEGYEHTWRENQPMMEDLKRKLAYYKSSGVKMPSALVQKYQQNQLFKEKLESLRNELKSKEDQYAWLAQKHTALQAEIYDARIINHDRWHNRNEIIFKLIDPPVEIFYVPSENSEEKILGLHQDDDGEFSIKVMAQ</sequence>
<name>E4U2L8_SULKY</name>
<protein>
    <recommendedName>
        <fullName evidence="2">Flagellar Assembly Protein A N-terminal region domain-containing protein</fullName>
    </recommendedName>
</protein>
<dbReference type="RefSeq" id="WP_013459800.1">
    <property type="nucleotide sequence ID" value="NC_014762.1"/>
</dbReference>
<organism evidence="3 4">
    <name type="scientific">Sulfuricurvum kujiense (strain ATCC BAA-921 / DSM 16994 / JCM 11577 / YK-1)</name>
    <dbReference type="NCBI Taxonomy" id="709032"/>
    <lineage>
        <taxon>Bacteria</taxon>
        <taxon>Pseudomonadati</taxon>
        <taxon>Campylobacterota</taxon>
        <taxon>Epsilonproteobacteria</taxon>
        <taxon>Campylobacterales</taxon>
        <taxon>Sulfurimonadaceae</taxon>
        <taxon>Sulfuricurvum</taxon>
    </lineage>
</organism>
<gene>
    <name evidence="3" type="ordered locus">Sulku_0939</name>
</gene>
<feature type="domain" description="Flagellar Assembly Protein A N-terminal region" evidence="2">
    <location>
        <begin position="181"/>
        <end position="283"/>
    </location>
</feature>
<evidence type="ECO:0000313" key="4">
    <source>
        <dbReference type="Proteomes" id="UP000008721"/>
    </source>
</evidence>
<evidence type="ECO:0000256" key="1">
    <source>
        <dbReference type="SAM" id="Coils"/>
    </source>
</evidence>
<dbReference type="STRING" id="709032.Sulku_0939"/>
<proteinExistence type="predicted"/>
<keyword evidence="4" id="KW-1185">Reference proteome</keyword>
<dbReference type="InterPro" id="IPR046866">
    <property type="entry name" value="FapA_N"/>
</dbReference>
<evidence type="ECO:0000259" key="2">
    <source>
        <dbReference type="Pfam" id="PF20250"/>
    </source>
</evidence>
<dbReference type="Pfam" id="PF20250">
    <property type="entry name" value="FapA_N"/>
    <property type="match status" value="1"/>
</dbReference>
<dbReference type="EMBL" id="CP002355">
    <property type="protein sequence ID" value="ADR33603.1"/>
    <property type="molecule type" value="Genomic_DNA"/>
</dbReference>
<dbReference type="KEGG" id="sku:Sulku_0939"/>
<accession>E4U2L8</accession>
<dbReference type="HOGENOM" id="CLU_028868_0_0_7"/>